<comment type="similarity">
    <text evidence="6">Belongs to the peroxiredoxin family. Tpx subfamily.</text>
</comment>
<comment type="catalytic activity">
    <reaction evidence="6">
        <text>a hydroperoxide + [thioredoxin]-dithiol = an alcohol + [thioredoxin]-disulfide + H2O</text>
        <dbReference type="Rhea" id="RHEA:62620"/>
        <dbReference type="Rhea" id="RHEA-COMP:10698"/>
        <dbReference type="Rhea" id="RHEA-COMP:10700"/>
        <dbReference type="ChEBI" id="CHEBI:15377"/>
        <dbReference type="ChEBI" id="CHEBI:29950"/>
        <dbReference type="ChEBI" id="CHEBI:30879"/>
        <dbReference type="ChEBI" id="CHEBI:35924"/>
        <dbReference type="ChEBI" id="CHEBI:50058"/>
        <dbReference type="EC" id="1.11.1.24"/>
    </reaction>
</comment>
<feature type="domain" description="Thioredoxin" evidence="7">
    <location>
        <begin position="18"/>
        <end position="166"/>
    </location>
</feature>
<dbReference type="EC" id="1.11.1.24" evidence="6"/>
<dbReference type="Proteomes" id="UP000305881">
    <property type="component" value="Chromosome"/>
</dbReference>
<dbReference type="PANTHER" id="PTHR43110">
    <property type="entry name" value="THIOL PEROXIDASE"/>
    <property type="match status" value="1"/>
</dbReference>
<protein>
    <recommendedName>
        <fullName evidence="6">Thiol peroxidase</fullName>
        <shortName evidence="6">Tpx</shortName>
        <ecNumber evidence="6">1.11.1.24</ecNumber>
    </recommendedName>
    <alternativeName>
        <fullName evidence="6">Peroxiredoxin tpx</fullName>
        <shortName evidence="6">Prx</shortName>
    </alternativeName>
    <alternativeName>
        <fullName evidence="6">Thioredoxin peroxidase</fullName>
    </alternativeName>
    <alternativeName>
        <fullName evidence="6">Thioredoxin-dependent peroxiredoxin</fullName>
    </alternativeName>
</protein>
<proteinExistence type="inferred from homology"/>
<keyword evidence="5 6" id="KW-0676">Redox-active center</keyword>
<dbReference type="InterPro" id="IPR050455">
    <property type="entry name" value="Tpx_Peroxidase_subfamily"/>
</dbReference>
<feature type="active site" description="Cysteine sulfenic acid (-SOH) intermediate" evidence="6">
    <location>
        <position position="60"/>
    </location>
</feature>
<dbReference type="EMBL" id="CP035467">
    <property type="protein sequence ID" value="QCW81593.1"/>
    <property type="molecule type" value="Genomic_DNA"/>
</dbReference>
<dbReference type="PANTHER" id="PTHR43110:SF1">
    <property type="entry name" value="THIOL PEROXIDASE"/>
    <property type="match status" value="1"/>
</dbReference>
<accession>A0A4P9UMD7</accession>
<dbReference type="PROSITE" id="PS51352">
    <property type="entry name" value="THIOREDOXIN_2"/>
    <property type="match status" value="1"/>
</dbReference>
<comment type="miscellaneous">
    <text evidence="6">The active site is a conserved redox-active cysteine residue, the peroxidatic cysteine (C(P)), which makes the nucleophilic attack on the peroxide substrate. The peroxide oxidizes the C(P)-SH to cysteine sulfenic acid (C(P)-SOH), which then reacts with another cysteine residue, the resolving cysteine (C(R)), to form a disulfide bridge. The disulfide is subsequently reduced by an appropriate electron donor to complete the catalytic cycle. In this atypical 2-Cys peroxiredoxin, C(R) is present in the same subunit to form an intramolecular disulfide. The disulfide is subsequently reduced by thioredoxin.</text>
</comment>
<dbReference type="OrthoDB" id="9781543at2"/>
<evidence type="ECO:0000256" key="6">
    <source>
        <dbReference type="HAMAP-Rule" id="MF_00269"/>
    </source>
</evidence>
<evidence type="ECO:0000256" key="1">
    <source>
        <dbReference type="ARBA" id="ARBA00022559"/>
    </source>
</evidence>
<organism evidence="8 9">
    <name type="scientific">Methylotuvimicrobium buryatense</name>
    <name type="common">Methylomicrobium buryatense</name>
    <dbReference type="NCBI Taxonomy" id="95641"/>
    <lineage>
        <taxon>Bacteria</taxon>
        <taxon>Pseudomonadati</taxon>
        <taxon>Pseudomonadota</taxon>
        <taxon>Gammaproteobacteria</taxon>
        <taxon>Methylococcales</taxon>
        <taxon>Methylococcaceae</taxon>
        <taxon>Methylotuvimicrobium</taxon>
    </lineage>
</organism>
<dbReference type="Pfam" id="PF08534">
    <property type="entry name" value="Redoxin"/>
    <property type="match status" value="1"/>
</dbReference>
<dbReference type="KEGG" id="mbur:EQU24_04520"/>
<keyword evidence="1 6" id="KW-0575">Peroxidase</keyword>
<feature type="disulfide bond" description="Redox-active" evidence="6">
    <location>
        <begin position="60"/>
        <end position="94"/>
    </location>
</feature>
<dbReference type="InterPro" id="IPR036249">
    <property type="entry name" value="Thioredoxin-like_sf"/>
</dbReference>
<comment type="function">
    <text evidence="6">Thiol-specific peroxidase that catalyzes the reduction of hydrogen peroxide and organic hydroperoxides to water and alcohols, respectively. Plays a role in cell protection against oxidative stress by detoxifying peroxides.</text>
</comment>
<comment type="subunit">
    <text evidence="6">Homodimer.</text>
</comment>
<reference evidence="9" key="1">
    <citation type="journal article" date="2019" name="J. Bacteriol.">
        <title>A Mutagenic Screen Identifies a TonB-Dependent Receptor Required for the Lanthanide Metal Switch in the Type I Methanotroph 'Methylotuvimicrobium buryatense' 5GB1C.</title>
        <authorList>
            <person name="Groom J.D."/>
            <person name="Ford S.M."/>
            <person name="Pesesky M.W."/>
            <person name="Lidstrom M.E."/>
        </authorList>
    </citation>
    <scope>NUCLEOTIDE SEQUENCE [LARGE SCALE GENOMIC DNA]</scope>
    <source>
        <strain evidence="9">5GB1C</strain>
    </source>
</reference>
<evidence type="ECO:0000313" key="9">
    <source>
        <dbReference type="Proteomes" id="UP000305881"/>
    </source>
</evidence>
<dbReference type="InterPro" id="IPR013766">
    <property type="entry name" value="Thioredoxin_domain"/>
</dbReference>
<dbReference type="Gene3D" id="3.40.30.10">
    <property type="entry name" value="Glutaredoxin"/>
    <property type="match status" value="1"/>
</dbReference>
<evidence type="ECO:0000256" key="5">
    <source>
        <dbReference type="ARBA" id="ARBA00023284"/>
    </source>
</evidence>
<evidence type="ECO:0000259" key="7">
    <source>
        <dbReference type="PROSITE" id="PS51352"/>
    </source>
</evidence>
<evidence type="ECO:0000256" key="4">
    <source>
        <dbReference type="ARBA" id="ARBA00023157"/>
    </source>
</evidence>
<dbReference type="RefSeq" id="WP_017840640.1">
    <property type="nucleotide sequence ID" value="NZ_CP035467.1"/>
</dbReference>
<keyword evidence="4 6" id="KW-1015">Disulfide bond</keyword>
<dbReference type="SUPFAM" id="SSF52833">
    <property type="entry name" value="Thioredoxin-like"/>
    <property type="match status" value="1"/>
</dbReference>
<dbReference type="CDD" id="cd03014">
    <property type="entry name" value="PRX_Atyp2cys"/>
    <property type="match status" value="1"/>
</dbReference>
<dbReference type="InterPro" id="IPR018219">
    <property type="entry name" value="Tpx_CS"/>
</dbReference>
<dbReference type="NCBIfam" id="NF001808">
    <property type="entry name" value="PRK00522.1"/>
    <property type="match status" value="1"/>
</dbReference>
<evidence type="ECO:0000256" key="2">
    <source>
        <dbReference type="ARBA" id="ARBA00022862"/>
    </source>
</evidence>
<keyword evidence="2 6" id="KW-0049">Antioxidant</keyword>
<dbReference type="InterPro" id="IPR002065">
    <property type="entry name" value="TPX"/>
</dbReference>
<dbReference type="PROSITE" id="PS01265">
    <property type="entry name" value="TPX"/>
    <property type="match status" value="1"/>
</dbReference>
<keyword evidence="3 6" id="KW-0560">Oxidoreductase</keyword>
<keyword evidence="9" id="KW-1185">Reference proteome</keyword>
<gene>
    <name evidence="6" type="primary">tpx</name>
    <name evidence="8" type="ORF">EQU24_04520</name>
</gene>
<dbReference type="InterPro" id="IPR013740">
    <property type="entry name" value="Redoxin"/>
</dbReference>
<sequence length="168" mass="17955">MATIKFQGKPINTCGELPAIGSKAPDFTLVNGKLAEVSLASYSGKKKCLNIVPSLDTPTCAASARKFNQKAASLENGVVLVVSADLPFAQARFCQVEGARDIVPLSTFRSSFARDYGVELVDSVLAGLTARAIVIIDEEDRVVYTELVSELADEPDYESALAAMHEID</sequence>
<dbReference type="STRING" id="675511.GCA_000341735_02107"/>
<evidence type="ECO:0000313" key="8">
    <source>
        <dbReference type="EMBL" id="QCW81593.1"/>
    </source>
</evidence>
<name>A0A4P9UMD7_METBY</name>
<dbReference type="GO" id="GO:0008379">
    <property type="term" value="F:thioredoxin peroxidase activity"/>
    <property type="evidence" value="ECO:0007669"/>
    <property type="project" value="UniProtKB-UniRule"/>
</dbReference>
<dbReference type="HAMAP" id="MF_00269">
    <property type="entry name" value="Tpx"/>
    <property type="match status" value="1"/>
</dbReference>
<dbReference type="AlphaFoldDB" id="A0A4P9UMD7"/>
<evidence type="ECO:0000256" key="3">
    <source>
        <dbReference type="ARBA" id="ARBA00023002"/>
    </source>
</evidence>